<sequence length="258" mass="27465">MTSRSLVWLFLIGVLVFLYAPLVPPVLLAMQDPATGTMNFTSFGAIAGDQMLMGALLNSVILAIIVGIAAPLLGLAAAQAVRAFGIPRLIITVILLPLFIPGASMGVSTSLFFKLTAIPPSLFTMAVVQILWALPFAFLIILTVMSGFDTIYLEAAYTCGSNRLQAFWDIELPQIAPGISGAAIFSIILSFNETVRTAIVQGGNNTVQTFVWSRYQQVGLTPNMYALMSLIIAVTLLLILALVVLGRRGQAATTANEG</sequence>
<dbReference type="CDD" id="cd06261">
    <property type="entry name" value="TM_PBP2"/>
    <property type="match status" value="1"/>
</dbReference>
<dbReference type="PANTHER" id="PTHR43848">
    <property type="entry name" value="PUTRESCINE TRANSPORT SYSTEM PERMEASE PROTEIN POTI"/>
    <property type="match status" value="1"/>
</dbReference>
<feature type="transmembrane region" description="Helical" evidence="8">
    <location>
        <begin position="174"/>
        <end position="191"/>
    </location>
</feature>
<evidence type="ECO:0000256" key="7">
    <source>
        <dbReference type="ARBA" id="ARBA00023136"/>
    </source>
</evidence>
<dbReference type="InterPro" id="IPR051789">
    <property type="entry name" value="Bact_Polyamine_Transport"/>
</dbReference>
<dbReference type="InterPro" id="IPR000515">
    <property type="entry name" value="MetI-like"/>
</dbReference>
<evidence type="ECO:0000259" key="9">
    <source>
        <dbReference type="PROSITE" id="PS50928"/>
    </source>
</evidence>
<keyword evidence="6 8" id="KW-1133">Transmembrane helix</keyword>
<gene>
    <name evidence="10" type="ORF">SMD27_21775</name>
</gene>
<accession>A0ABU5EJD3</accession>
<feature type="transmembrane region" description="Helical" evidence="8">
    <location>
        <begin position="53"/>
        <end position="77"/>
    </location>
</feature>
<organism evidence="10 11">
    <name type="scientific">Dongia soli</name>
    <dbReference type="NCBI Taxonomy" id="600628"/>
    <lineage>
        <taxon>Bacteria</taxon>
        <taxon>Pseudomonadati</taxon>
        <taxon>Pseudomonadota</taxon>
        <taxon>Alphaproteobacteria</taxon>
        <taxon>Rhodospirillales</taxon>
        <taxon>Dongiaceae</taxon>
        <taxon>Dongia</taxon>
    </lineage>
</organism>
<keyword evidence="4" id="KW-1003">Cell membrane</keyword>
<dbReference type="InterPro" id="IPR035906">
    <property type="entry name" value="MetI-like_sf"/>
</dbReference>
<keyword evidence="3 8" id="KW-0813">Transport</keyword>
<evidence type="ECO:0000256" key="4">
    <source>
        <dbReference type="ARBA" id="ARBA00022475"/>
    </source>
</evidence>
<dbReference type="Gene3D" id="1.10.3720.10">
    <property type="entry name" value="MetI-like"/>
    <property type="match status" value="1"/>
</dbReference>
<reference evidence="10 11" key="1">
    <citation type="journal article" date="2016" name="Antonie Van Leeuwenhoek">
        <title>Dongia soli sp. nov., isolated from soil from Dokdo, Korea.</title>
        <authorList>
            <person name="Kim D.U."/>
            <person name="Lee H."/>
            <person name="Kim H."/>
            <person name="Kim S.G."/>
            <person name="Ka J.O."/>
        </authorList>
    </citation>
    <scope>NUCLEOTIDE SEQUENCE [LARGE SCALE GENOMIC DNA]</scope>
    <source>
        <strain evidence="10 11">D78</strain>
    </source>
</reference>
<evidence type="ECO:0000256" key="1">
    <source>
        <dbReference type="ARBA" id="ARBA00004651"/>
    </source>
</evidence>
<proteinExistence type="inferred from homology"/>
<evidence type="ECO:0000256" key="2">
    <source>
        <dbReference type="ARBA" id="ARBA00007069"/>
    </source>
</evidence>
<keyword evidence="5 8" id="KW-0812">Transmembrane</keyword>
<keyword evidence="7 8" id="KW-0472">Membrane</keyword>
<feature type="domain" description="ABC transmembrane type-1" evidence="9">
    <location>
        <begin position="56"/>
        <end position="243"/>
    </location>
</feature>
<feature type="transmembrane region" description="Helical" evidence="8">
    <location>
        <begin position="89"/>
        <end position="112"/>
    </location>
</feature>
<comment type="similarity">
    <text evidence="2">Belongs to the binding-protein-dependent transport system permease family. CysTW subfamily.</text>
</comment>
<comment type="subcellular location">
    <subcellularLocation>
        <location evidence="1 8">Cell membrane</location>
        <topology evidence="1 8">Multi-pass membrane protein</topology>
    </subcellularLocation>
</comment>
<keyword evidence="11" id="KW-1185">Reference proteome</keyword>
<dbReference type="Pfam" id="PF00528">
    <property type="entry name" value="BPD_transp_1"/>
    <property type="match status" value="1"/>
</dbReference>
<dbReference type="RefSeq" id="WP_320510559.1">
    <property type="nucleotide sequence ID" value="NZ_JAXCLW010000010.1"/>
</dbReference>
<evidence type="ECO:0000256" key="6">
    <source>
        <dbReference type="ARBA" id="ARBA00022989"/>
    </source>
</evidence>
<name>A0ABU5EJD3_9PROT</name>
<dbReference type="PANTHER" id="PTHR43848:SF2">
    <property type="entry name" value="PUTRESCINE TRANSPORT SYSTEM PERMEASE PROTEIN POTI"/>
    <property type="match status" value="1"/>
</dbReference>
<dbReference type="EMBL" id="JAXCLW010000010">
    <property type="protein sequence ID" value="MDY0885485.1"/>
    <property type="molecule type" value="Genomic_DNA"/>
</dbReference>
<evidence type="ECO:0000313" key="10">
    <source>
        <dbReference type="EMBL" id="MDY0885485.1"/>
    </source>
</evidence>
<evidence type="ECO:0000313" key="11">
    <source>
        <dbReference type="Proteomes" id="UP001279642"/>
    </source>
</evidence>
<comment type="caution">
    <text evidence="10">The sequence shown here is derived from an EMBL/GenBank/DDBJ whole genome shotgun (WGS) entry which is preliminary data.</text>
</comment>
<feature type="transmembrane region" description="Helical" evidence="8">
    <location>
        <begin position="224"/>
        <end position="245"/>
    </location>
</feature>
<dbReference type="SUPFAM" id="SSF161098">
    <property type="entry name" value="MetI-like"/>
    <property type="match status" value="1"/>
</dbReference>
<feature type="transmembrane region" description="Helical" evidence="8">
    <location>
        <begin position="132"/>
        <end position="153"/>
    </location>
</feature>
<evidence type="ECO:0000256" key="3">
    <source>
        <dbReference type="ARBA" id="ARBA00022448"/>
    </source>
</evidence>
<evidence type="ECO:0000256" key="5">
    <source>
        <dbReference type="ARBA" id="ARBA00022692"/>
    </source>
</evidence>
<dbReference type="PROSITE" id="PS50928">
    <property type="entry name" value="ABC_TM1"/>
    <property type="match status" value="1"/>
</dbReference>
<protein>
    <submittedName>
        <fullName evidence="10">ABC transporter permease subunit</fullName>
    </submittedName>
</protein>
<dbReference type="Proteomes" id="UP001279642">
    <property type="component" value="Unassembled WGS sequence"/>
</dbReference>
<evidence type="ECO:0000256" key="8">
    <source>
        <dbReference type="RuleBase" id="RU363032"/>
    </source>
</evidence>